<dbReference type="Pfam" id="PF13643">
    <property type="entry name" value="DUF4145"/>
    <property type="match status" value="1"/>
</dbReference>
<dbReference type="AlphaFoldDB" id="A0A7L9J7B0"/>
<evidence type="ECO:0000313" key="4">
    <source>
        <dbReference type="Proteomes" id="UP000593998"/>
    </source>
</evidence>
<feature type="region of interest" description="Disordered" evidence="1">
    <location>
        <begin position="1"/>
        <end position="34"/>
    </location>
</feature>
<accession>A0A7L9J7B0</accession>
<evidence type="ECO:0000259" key="2">
    <source>
        <dbReference type="Pfam" id="PF13643"/>
    </source>
</evidence>
<dbReference type="EMBL" id="CP062789">
    <property type="protein sequence ID" value="QOK24560.1"/>
    <property type="molecule type" value="Genomic_DNA"/>
</dbReference>
<gene>
    <name evidence="3" type="ORF">IGS73_07980</name>
</gene>
<protein>
    <submittedName>
        <fullName evidence="3">DUF4145 domain-containing protein</fullName>
    </submittedName>
</protein>
<sequence>MWPNAATGGTVPEHQGKPRTDPPLINPRHDDADHTWYPEAATGKTFDDVPEHIAGAADEAFKCRSFLALRAAVLMARSVVEATCKEKGITSGRLVTKIDSLAKDGHIRAHIKEAAHEIRHLGNDMAHGDFTEPVTIEEADEILEFMGEILHDVFQSPAKIARRKAAREARKASEVAEAQARKE</sequence>
<dbReference type="InterPro" id="IPR025285">
    <property type="entry name" value="DUF4145"/>
</dbReference>
<proteinExistence type="predicted"/>
<evidence type="ECO:0000313" key="3">
    <source>
        <dbReference type="EMBL" id="QOK24560.1"/>
    </source>
</evidence>
<reference evidence="3 4" key="1">
    <citation type="submission" date="2020-10" db="EMBL/GenBank/DDBJ databases">
        <title>Janibacter indicus TT2 genome sequence.</title>
        <authorList>
            <person name="Lee K."/>
            <person name="Ganzorig M."/>
        </authorList>
    </citation>
    <scope>NUCLEOTIDE SEQUENCE [LARGE SCALE GENOMIC DNA]</scope>
    <source>
        <strain evidence="3 4">TT2</strain>
    </source>
</reference>
<feature type="domain" description="DUF4145" evidence="2">
    <location>
        <begin position="59"/>
        <end position="146"/>
    </location>
</feature>
<dbReference type="Proteomes" id="UP000593998">
    <property type="component" value="Chromosome"/>
</dbReference>
<organism evidence="3 4">
    <name type="scientific">Janibacter indicus</name>
    <dbReference type="NCBI Taxonomy" id="857417"/>
    <lineage>
        <taxon>Bacteria</taxon>
        <taxon>Bacillati</taxon>
        <taxon>Actinomycetota</taxon>
        <taxon>Actinomycetes</taxon>
        <taxon>Micrococcales</taxon>
        <taxon>Intrasporangiaceae</taxon>
        <taxon>Janibacter</taxon>
    </lineage>
</organism>
<name>A0A7L9J7B0_9MICO</name>
<evidence type="ECO:0000256" key="1">
    <source>
        <dbReference type="SAM" id="MobiDB-lite"/>
    </source>
</evidence>